<keyword evidence="5 7" id="KW-1133">Transmembrane helix</keyword>
<dbReference type="PANTHER" id="PTHR48090:SF1">
    <property type="entry name" value="PROPHAGE BACTOPRENOL GLUCOSYL TRANSFERASE HOMOLOG"/>
    <property type="match status" value="1"/>
</dbReference>
<comment type="subcellular location">
    <subcellularLocation>
        <location evidence="1">Membrane</location>
        <topology evidence="1">Multi-pass membrane protein</topology>
    </subcellularLocation>
</comment>
<evidence type="ECO:0000256" key="5">
    <source>
        <dbReference type="ARBA" id="ARBA00022989"/>
    </source>
</evidence>
<dbReference type="Pfam" id="PF00535">
    <property type="entry name" value="Glycos_transf_2"/>
    <property type="match status" value="1"/>
</dbReference>
<dbReference type="GO" id="GO:0016757">
    <property type="term" value="F:glycosyltransferase activity"/>
    <property type="evidence" value="ECO:0007669"/>
    <property type="project" value="UniProtKB-KW"/>
</dbReference>
<dbReference type="GO" id="GO:0005886">
    <property type="term" value="C:plasma membrane"/>
    <property type="evidence" value="ECO:0007669"/>
    <property type="project" value="TreeGrafter"/>
</dbReference>
<dbReference type="AlphaFoldDB" id="A0A494XTK7"/>
<evidence type="ECO:0000313" key="10">
    <source>
        <dbReference type="Proteomes" id="UP000280434"/>
    </source>
</evidence>
<evidence type="ECO:0000259" key="8">
    <source>
        <dbReference type="Pfam" id="PF00535"/>
    </source>
</evidence>
<evidence type="ECO:0000256" key="1">
    <source>
        <dbReference type="ARBA" id="ARBA00004141"/>
    </source>
</evidence>
<reference evidence="9 10" key="1">
    <citation type="submission" date="2018-10" db="EMBL/GenBank/DDBJ databases">
        <title>Paraburkholderia sp. 7MK8-2, isolated from soil.</title>
        <authorList>
            <person name="Gao Z.-H."/>
            <person name="Qiu L.-H."/>
        </authorList>
    </citation>
    <scope>NUCLEOTIDE SEQUENCE [LARGE SCALE GENOMIC DNA]</scope>
    <source>
        <strain evidence="9 10">7MK8-2</strain>
    </source>
</reference>
<dbReference type="RefSeq" id="WP_121276953.1">
    <property type="nucleotide sequence ID" value="NZ_RBZV01000002.1"/>
</dbReference>
<feature type="domain" description="Glycosyltransferase 2-like" evidence="8">
    <location>
        <begin position="6"/>
        <end position="121"/>
    </location>
</feature>
<evidence type="ECO:0000256" key="6">
    <source>
        <dbReference type="ARBA" id="ARBA00023136"/>
    </source>
</evidence>
<evidence type="ECO:0000256" key="4">
    <source>
        <dbReference type="ARBA" id="ARBA00022692"/>
    </source>
</evidence>
<feature type="transmembrane region" description="Helical" evidence="7">
    <location>
        <begin position="229"/>
        <end position="251"/>
    </location>
</feature>
<keyword evidence="6 7" id="KW-0472">Membrane</keyword>
<dbReference type="SUPFAM" id="SSF53448">
    <property type="entry name" value="Nucleotide-diphospho-sugar transferases"/>
    <property type="match status" value="1"/>
</dbReference>
<dbReference type="EMBL" id="RBZV01000002">
    <property type="protein sequence ID" value="RKP50863.1"/>
    <property type="molecule type" value="Genomic_DNA"/>
</dbReference>
<evidence type="ECO:0000256" key="7">
    <source>
        <dbReference type="SAM" id="Phobius"/>
    </source>
</evidence>
<keyword evidence="2" id="KW-0328">Glycosyltransferase</keyword>
<dbReference type="InterPro" id="IPR029044">
    <property type="entry name" value="Nucleotide-diphossugar_trans"/>
</dbReference>
<organism evidence="9 10">
    <name type="scientific">Trinickia fusca</name>
    <dbReference type="NCBI Taxonomy" id="2419777"/>
    <lineage>
        <taxon>Bacteria</taxon>
        <taxon>Pseudomonadati</taxon>
        <taxon>Pseudomonadota</taxon>
        <taxon>Betaproteobacteria</taxon>
        <taxon>Burkholderiales</taxon>
        <taxon>Burkholderiaceae</taxon>
        <taxon>Trinickia</taxon>
    </lineage>
</organism>
<evidence type="ECO:0000313" key="9">
    <source>
        <dbReference type="EMBL" id="RKP50863.1"/>
    </source>
</evidence>
<dbReference type="OrthoDB" id="9811884at2"/>
<keyword evidence="10" id="KW-1185">Reference proteome</keyword>
<keyword evidence="3 9" id="KW-0808">Transferase</keyword>
<feature type="transmembrane region" description="Helical" evidence="7">
    <location>
        <begin position="263"/>
        <end position="289"/>
    </location>
</feature>
<dbReference type="CDD" id="cd04187">
    <property type="entry name" value="DPM1_like_bac"/>
    <property type="match status" value="1"/>
</dbReference>
<name>A0A494XTK7_9BURK</name>
<dbReference type="Gene3D" id="3.90.550.10">
    <property type="entry name" value="Spore Coat Polysaccharide Biosynthesis Protein SpsA, Chain A"/>
    <property type="match status" value="1"/>
</dbReference>
<dbReference type="Proteomes" id="UP000280434">
    <property type="component" value="Unassembled WGS sequence"/>
</dbReference>
<accession>A0A494XTK7</accession>
<evidence type="ECO:0000256" key="3">
    <source>
        <dbReference type="ARBA" id="ARBA00022679"/>
    </source>
</evidence>
<dbReference type="InterPro" id="IPR050256">
    <property type="entry name" value="Glycosyltransferase_2"/>
</dbReference>
<gene>
    <name evidence="9" type="ORF">D7S89_07265</name>
</gene>
<keyword evidence="4 7" id="KW-0812">Transmembrane</keyword>
<comment type="caution">
    <text evidence="9">The sequence shown here is derived from an EMBL/GenBank/DDBJ whole genome shotgun (WGS) entry which is preliminary data.</text>
</comment>
<dbReference type="InterPro" id="IPR001173">
    <property type="entry name" value="Glyco_trans_2-like"/>
</dbReference>
<evidence type="ECO:0000256" key="2">
    <source>
        <dbReference type="ARBA" id="ARBA00022676"/>
    </source>
</evidence>
<sequence>MTKLISIVTPCYNEEDNVEELAARIAATMATLPYRYEHIFIDNHSTDRTVELVKKLAAADHRVKLIVNARNFGHIRSPFHGILQSTGDACILIASDLQDPPEMIPEFIKQWESGYKTVLATKPESEESAAMFLVRKVYYRLVARISDVPLVKNATGAGLFDRAVVNILRQVDDPYPYFRGLVCEIGYPIATVPFKQPKRKRGITKNNFYTLYDIAMLGITNHSKVPLRLMALGGFAMSILSMALAFIALIAKLLFWNRFQLGIAPIMIGMFFFASIQMLFMGLLGEYVAAIYTRVRRLPLVVELERVNFKTDENSD</sequence>
<dbReference type="PANTHER" id="PTHR48090">
    <property type="entry name" value="UNDECAPRENYL-PHOSPHATE 4-DEOXY-4-FORMAMIDO-L-ARABINOSE TRANSFERASE-RELATED"/>
    <property type="match status" value="1"/>
</dbReference>
<proteinExistence type="predicted"/>
<protein>
    <submittedName>
        <fullName evidence="9">Glycosyltransferase</fullName>
    </submittedName>
</protein>